<dbReference type="EMBL" id="LNYI01000004">
    <property type="protein sequence ID" value="KTD25397.1"/>
    <property type="molecule type" value="Genomic_DNA"/>
</dbReference>
<dbReference type="Proteomes" id="UP000054869">
    <property type="component" value="Unassembled WGS sequence"/>
</dbReference>
<evidence type="ECO:0000313" key="2">
    <source>
        <dbReference type="Proteomes" id="UP000054869"/>
    </source>
</evidence>
<accession>A0A0W0VZ12</accession>
<proteinExistence type="predicted"/>
<dbReference type="RefSeq" id="WP_028374370.1">
    <property type="nucleotide sequence ID" value="NZ_CAAAJD010000007.1"/>
</dbReference>
<organism evidence="1 2">
    <name type="scientific">Legionella lansingensis</name>
    <dbReference type="NCBI Taxonomy" id="45067"/>
    <lineage>
        <taxon>Bacteria</taxon>
        <taxon>Pseudomonadati</taxon>
        <taxon>Pseudomonadota</taxon>
        <taxon>Gammaproteobacteria</taxon>
        <taxon>Legionellales</taxon>
        <taxon>Legionellaceae</taxon>
        <taxon>Legionella</taxon>
    </lineage>
</organism>
<protein>
    <submittedName>
        <fullName evidence="1">Uncharacterized protein</fullName>
    </submittedName>
</protein>
<dbReference type="AlphaFoldDB" id="A0A0W0VZ12"/>
<dbReference type="STRING" id="45067.Llan_0143"/>
<keyword evidence="2" id="KW-1185">Reference proteome</keyword>
<dbReference type="PATRIC" id="fig|45067.4.peg.148"/>
<reference evidence="1 2" key="1">
    <citation type="submission" date="2015-11" db="EMBL/GenBank/DDBJ databases">
        <title>Genomic analysis of 38 Legionella species identifies large and diverse effector repertoires.</title>
        <authorList>
            <person name="Burstein D."/>
            <person name="Amaro F."/>
            <person name="Zusman T."/>
            <person name="Lifshitz Z."/>
            <person name="Cohen O."/>
            <person name="Gilbert J.A."/>
            <person name="Pupko T."/>
            <person name="Shuman H.A."/>
            <person name="Segal G."/>
        </authorList>
    </citation>
    <scope>NUCLEOTIDE SEQUENCE [LARGE SCALE GENOMIC DNA]</scope>
    <source>
        <strain evidence="1 2">ATCC 49751</strain>
    </source>
</reference>
<evidence type="ECO:0000313" key="1">
    <source>
        <dbReference type="EMBL" id="KTD25397.1"/>
    </source>
</evidence>
<gene>
    <name evidence="1" type="ORF">Llan_0143</name>
</gene>
<comment type="caution">
    <text evidence="1">The sequence shown here is derived from an EMBL/GenBank/DDBJ whole genome shotgun (WGS) entry which is preliminary data.</text>
</comment>
<sequence>MQNDRVLGYNLAKELTHEDMREVAGGNGNLKNRTTCTTNEYTHPIGIDVTIDADLALDT</sequence>
<name>A0A0W0VZ12_9GAMM</name>